<dbReference type="NCBIfam" id="TIGR03715">
    <property type="entry name" value="KxYKxGKxW"/>
    <property type="match status" value="1"/>
</dbReference>
<dbReference type="EMBL" id="JBHSSC010000027">
    <property type="protein sequence ID" value="MFC6180947.1"/>
    <property type="molecule type" value="Genomic_DNA"/>
</dbReference>
<dbReference type="InterPro" id="IPR032675">
    <property type="entry name" value="LRR_dom_sf"/>
</dbReference>
<evidence type="ECO:0000313" key="3">
    <source>
        <dbReference type="EMBL" id="MFC6180947.1"/>
    </source>
</evidence>
<keyword evidence="4" id="KW-1185">Reference proteome</keyword>
<feature type="compositionally biased region" description="Low complexity" evidence="2">
    <location>
        <begin position="39"/>
        <end position="92"/>
    </location>
</feature>
<dbReference type="Proteomes" id="UP001596282">
    <property type="component" value="Unassembled WGS sequence"/>
</dbReference>
<sequence>MKLKSEGKCHYKMYKKGRTWVFAGVLVCSWAISDQLAQGATEPTPTETPTQTTVAATSASNQTATLKTSGTAQAATPASTTSNATSPETSATDNSTAPSANDDNKVPATDAETPNEDTPASEAKSADNATVPSQSPAPQTNSAGDTPQPTTSVATDSKPSQAAAPTQPVTTQVEQVAPAKVVIPVRTNSRLSMLKMKAISESTTDNLTTVQAAPTDVTGLTEIPTTAIASGQCGTSTWYIDQGVLHIGTGTLAKPKWDWPWLTNKTDISKVIFDGVVVAPTSTAGMFDYVQATFENLNNLDTKNVTDMTEMFQGGAIGDIDISSWDITNVGNMHGMFLASHQLTSIILPTGTPKKLYDVSYLLDECDHLTSVKLNGIDLSKVKSKDSLFAYCSSLTSSTSFDVDVFRIGGGSHDMFKGCTGLTSLNIELLDDGSYTEANGLFKDCTNLETINFLNETRVRLKTT</sequence>
<evidence type="ECO:0000313" key="4">
    <source>
        <dbReference type="Proteomes" id="UP001596282"/>
    </source>
</evidence>
<dbReference type="Gene3D" id="3.80.10.10">
    <property type="entry name" value="Ribonuclease Inhibitor"/>
    <property type="match status" value="1"/>
</dbReference>
<gene>
    <name evidence="3" type="ORF">ACFP5Y_06935</name>
</gene>
<proteinExistence type="predicted"/>
<evidence type="ECO:0000256" key="1">
    <source>
        <dbReference type="ARBA" id="ARBA00022729"/>
    </source>
</evidence>
<dbReference type="Pfam" id="PF19258">
    <property type="entry name" value="KxYKxGKxW_sig"/>
    <property type="match status" value="1"/>
</dbReference>
<feature type="region of interest" description="Disordered" evidence="2">
    <location>
        <begin position="39"/>
        <end position="174"/>
    </location>
</feature>
<dbReference type="RefSeq" id="WP_137629718.1">
    <property type="nucleotide sequence ID" value="NZ_BJDJ01000036.1"/>
</dbReference>
<accession>A0ABW1S0G9</accession>
<organism evidence="3 4">
    <name type="scientific">Lactiplantibacillus daowaiensis</name>
    <dbReference type="NCBI Taxonomy" id="2559918"/>
    <lineage>
        <taxon>Bacteria</taxon>
        <taxon>Bacillati</taxon>
        <taxon>Bacillota</taxon>
        <taxon>Bacilli</taxon>
        <taxon>Lactobacillales</taxon>
        <taxon>Lactobacillaceae</taxon>
        <taxon>Lactiplantibacillus</taxon>
    </lineage>
</organism>
<dbReference type="InterPro" id="IPR005046">
    <property type="entry name" value="DUF285"/>
</dbReference>
<protein>
    <submittedName>
        <fullName evidence="3">BspA family leucine-rich repeat surface protein</fullName>
    </submittedName>
</protein>
<evidence type="ECO:0000256" key="2">
    <source>
        <dbReference type="SAM" id="MobiDB-lite"/>
    </source>
</evidence>
<keyword evidence="1" id="KW-0732">Signal</keyword>
<feature type="compositionally biased region" description="Polar residues" evidence="2">
    <location>
        <begin position="127"/>
        <end position="174"/>
    </location>
</feature>
<reference evidence="4" key="1">
    <citation type="journal article" date="2019" name="Int. J. Syst. Evol. Microbiol.">
        <title>The Global Catalogue of Microorganisms (GCM) 10K type strain sequencing project: providing services to taxonomists for standard genome sequencing and annotation.</title>
        <authorList>
            <consortium name="The Broad Institute Genomics Platform"/>
            <consortium name="The Broad Institute Genome Sequencing Center for Infectious Disease"/>
            <person name="Wu L."/>
            <person name="Ma J."/>
        </authorList>
    </citation>
    <scope>NUCLEOTIDE SEQUENCE [LARGE SCALE GENOMIC DNA]</scope>
    <source>
        <strain evidence="4">CCM 8933</strain>
    </source>
</reference>
<dbReference type="Pfam" id="PF03382">
    <property type="entry name" value="DUF285"/>
    <property type="match status" value="1"/>
</dbReference>
<comment type="caution">
    <text evidence="3">The sequence shown here is derived from an EMBL/GenBank/DDBJ whole genome shotgun (WGS) entry which is preliminary data.</text>
</comment>
<name>A0ABW1S0G9_9LACO</name>
<dbReference type="InterPro" id="IPR022263">
    <property type="entry name" value="KxYKxGKxW"/>
</dbReference>